<feature type="transmembrane region" description="Helical" evidence="12">
    <location>
        <begin position="232"/>
        <end position="255"/>
    </location>
</feature>
<dbReference type="PANTHER" id="PTHR22760:SF1">
    <property type="entry name" value="DOL-P-MAN:MAN(7)GLCNAC(2)-PP-DOL ALPHA-1,6-MANNOSYLTRANSFERASE"/>
    <property type="match status" value="1"/>
</dbReference>
<feature type="transmembrane region" description="Helical" evidence="12">
    <location>
        <begin position="83"/>
        <end position="105"/>
    </location>
</feature>
<evidence type="ECO:0000256" key="3">
    <source>
        <dbReference type="ARBA" id="ARBA00007063"/>
    </source>
</evidence>
<keyword evidence="7 12" id="KW-0256">Endoplasmic reticulum</keyword>
<dbReference type="GO" id="GO:0052917">
    <property type="term" value="F:dol-P-Man:Man(7)GlcNAc(2)-PP-Dol alpha-1,6-mannosyltransferase activity"/>
    <property type="evidence" value="ECO:0007669"/>
    <property type="project" value="UniProtKB-EC"/>
</dbReference>
<keyword evidence="6 12" id="KW-0812">Transmembrane</keyword>
<feature type="transmembrane region" description="Helical" evidence="12">
    <location>
        <begin position="350"/>
        <end position="370"/>
    </location>
</feature>
<evidence type="ECO:0000256" key="9">
    <source>
        <dbReference type="ARBA" id="ARBA00023136"/>
    </source>
</evidence>
<dbReference type="EC" id="2.4.1.-" evidence="12"/>
<keyword evidence="9 12" id="KW-0472">Membrane</keyword>
<evidence type="ECO:0000256" key="5">
    <source>
        <dbReference type="ARBA" id="ARBA00022679"/>
    </source>
</evidence>
<evidence type="ECO:0000256" key="12">
    <source>
        <dbReference type="RuleBase" id="RU363075"/>
    </source>
</evidence>
<evidence type="ECO:0000313" key="14">
    <source>
        <dbReference type="Proteomes" id="UP001365542"/>
    </source>
</evidence>
<sequence>MSQVKAKPKPDEPVDDSTFVDTILEYLLPATMLVHLLLAPYTKVEESFNIQAIHDVVNFGTPVPFHNAAEVLAKYDHFEFPGVVPRSFAGAQLIGGLGSVVLGFVKDGPTQQMLVRALLGLLNCSTMMLLARRVATTYSRGAARWYLLLQASQFHVMFYVSRTLPNMLAFGMVTYALAELLPPPRSLSARQNWFDTAPIGLQVLIVAAVIFRCELALLFVTSLIPLIATGWISIFELVIIGGTTSLVAIATAVSIDTFFWQSFPKPMWAELEGFIFNTLQGKSSEWGTSPIHYYFTNSIPKMMLNPFALLVLLPIGIMAGGWRRTTERIVGPALSYVAIYSLLPHKEWRFIVYVMPALTVVAGVGADWVYTNRKKSILNILLTLTLFTSVAATFAAAFGMSYISSLNYPGGQALKELEAMVGESRERINVHMDVYTCMTGATRFTQNNVKYPGWKYSKEEDKAKLANPAFWADLDYVITRSPGFVVNFFPGWEVKKPVQGYTGVAVWQKGRDDATESDVFIGGRQLAYTMLEFTGGRWPMIKMRDQVWILGRKDLGIPGFDNVKLKDEKEKRHDEL</sequence>
<dbReference type="Pfam" id="PF03901">
    <property type="entry name" value="Glyco_transf_22"/>
    <property type="match status" value="1"/>
</dbReference>
<comment type="similarity">
    <text evidence="3 12">Belongs to the glycosyltransferase 22 family.</text>
</comment>
<comment type="catalytic activity">
    <reaction evidence="11">
        <text>an alpha-D-Man-(1-&gt;2)-alpha-D-Man-(1-&gt;2)-alpha-D-Man-(1-&gt;3)-[alpha-D-Man-(1-&gt;2)-alpha-D-Man-(1-&gt;3)-alpha-D-Man-(1-&gt;6)]-beta-D-Man-(1-&gt;4)-beta-D-GlcNAc-(1-&gt;4)-alpha-D-GlcNAc-diphospho-di-trans,poly-cis-dolichol + a di-trans,poly-cis-dolichyl beta-D-mannosyl phosphate = an alpha-D-Man-(1-&gt;2)-alpha-D-Man-(1-&gt;2)-alpha-D-Man-(1-&gt;3)-[alpha-D-Man-(1-&gt;2)-alpha-D-Man-(1-&gt;3)-[alpha-D-Man-(1-&gt;6)]-alpha-D-Man-(1-&gt;6)]-beta-D-Man-(1-&gt;4)-beta-D-GlcNAc-(1-&gt;4)-alpha-D-GlcNAc-diphospho-di-trans,poly-cis-dolichol + a di-trans,poly-cis-dolichyl phosphate + H(+)</text>
        <dbReference type="Rhea" id="RHEA:29535"/>
        <dbReference type="Rhea" id="RHEA-COMP:19498"/>
        <dbReference type="Rhea" id="RHEA-COMP:19501"/>
        <dbReference type="Rhea" id="RHEA-COMP:19518"/>
        <dbReference type="Rhea" id="RHEA-COMP:19519"/>
        <dbReference type="ChEBI" id="CHEBI:15378"/>
        <dbReference type="ChEBI" id="CHEBI:57683"/>
        <dbReference type="ChEBI" id="CHEBI:58211"/>
        <dbReference type="ChEBI" id="CHEBI:132517"/>
        <dbReference type="ChEBI" id="CHEBI:132519"/>
        <dbReference type="EC" id="2.4.1.260"/>
    </reaction>
    <physiologicalReaction direction="left-to-right" evidence="11">
        <dbReference type="Rhea" id="RHEA:29536"/>
    </physiologicalReaction>
</comment>
<dbReference type="InterPro" id="IPR005599">
    <property type="entry name" value="GPI_mannosylTrfase"/>
</dbReference>
<accession>A0AAV9X742</accession>
<organism evidence="13 14">
    <name type="scientific">Orbilia ellipsospora</name>
    <dbReference type="NCBI Taxonomy" id="2528407"/>
    <lineage>
        <taxon>Eukaryota</taxon>
        <taxon>Fungi</taxon>
        <taxon>Dikarya</taxon>
        <taxon>Ascomycota</taxon>
        <taxon>Pezizomycotina</taxon>
        <taxon>Orbiliomycetes</taxon>
        <taxon>Orbiliales</taxon>
        <taxon>Orbiliaceae</taxon>
        <taxon>Orbilia</taxon>
    </lineage>
</organism>
<feature type="transmembrane region" description="Helical" evidence="12">
    <location>
        <begin position="303"/>
        <end position="322"/>
    </location>
</feature>
<feature type="transmembrane region" description="Helical" evidence="12">
    <location>
        <begin position="198"/>
        <end position="220"/>
    </location>
</feature>
<reference evidence="13 14" key="1">
    <citation type="submission" date="2019-10" db="EMBL/GenBank/DDBJ databases">
        <authorList>
            <person name="Palmer J.M."/>
        </authorList>
    </citation>
    <scope>NUCLEOTIDE SEQUENCE [LARGE SCALE GENOMIC DNA]</scope>
    <source>
        <strain evidence="13 14">TWF694</strain>
    </source>
</reference>
<proteinExistence type="inferred from homology"/>
<name>A0AAV9X742_9PEZI</name>
<dbReference type="PANTHER" id="PTHR22760">
    <property type="entry name" value="GLYCOSYLTRANSFERASE"/>
    <property type="match status" value="1"/>
</dbReference>
<evidence type="ECO:0000256" key="1">
    <source>
        <dbReference type="ARBA" id="ARBA00004477"/>
    </source>
</evidence>
<feature type="transmembrane region" description="Helical" evidence="12">
    <location>
        <begin position="329"/>
        <end position="344"/>
    </location>
</feature>
<gene>
    <name evidence="13" type="primary">ALG12</name>
    <name evidence="13" type="ORF">TWF694_010803</name>
</gene>
<evidence type="ECO:0000256" key="4">
    <source>
        <dbReference type="ARBA" id="ARBA00022676"/>
    </source>
</evidence>
<comment type="subcellular location">
    <subcellularLocation>
        <location evidence="1 12">Endoplasmic reticulum membrane</location>
        <topology evidence="1 12">Multi-pass membrane protein</topology>
    </subcellularLocation>
</comment>
<dbReference type="GO" id="GO:0006487">
    <property type="term" value="P:protein N-linked glycosylation"/>
    <property type="evidence" value="ECO:0007669"/>
    <property type="project" value="TreeGrafter"/>
</dbReference>
<feature type="transmembrane region" description="Helical" evidence="12">
    <location>
        <begin position="117"/>
        <end position="135"/>
    </location>
</feature>
<evidence type="ECO:0000313" key="13">
    <source>
        <dbReference type="EMBL" id="KAK6537905.1"/>
    </source>
</evidence>
<keyword evidence="4 12" id="KW-0328">Glycosyltransferase</keyword>
<protein>
    <recommendedName>
        <fullName evidence="12">Mannosyltransferase</fullName>
        <ecNumber evidence="12">2.4.1.-</ecNumber>
    </recommendedName>
</protein>
<keyword evidence="14" id="KW-1185">Reference proteome</keyword>
<evidence type="ECO:0000256" key="10">
    <source>
        <dbReference type="ARBA" id="ARBA00044721"/>
    </source>
</evidence>
<evidence type="ECO:0000256" key="6">
    <source>
        <dbReference type="ARBA" id="ARBA00022692"/>
    </source>
</evidence>
<evidence type="ECO:0000256" key="7">
    <source>
        <dbReference type="ARBA" id="ARBA00022824"/>
    </source>
</evidence>
<comment type="pathway">
    <text evidence="2">Protein modification; protein glycosylation.</text>
</comment>
<comment type="caution">
    <text evidence="13">The sequence shown here is derived from an EMBL/GenBank/DDBJ whole genome shotgun (WGS) entry which is preliminary data.</text>
</comment>
<feature type="transmembrane region" description="Helical" evidence="12">
    <location>
        <begin position="156"/>
        <end position="178"/>
    </location>
</feature>
<comment type="function">
    <text evidence="10">Mannosyltransferase that operates in the biosynthetic pathway of dolichol-linked oligosaccharides, the glycan precursors employed in protein asparagine (N)-glycosylation. The assembly of dolichol-linked oligosaccharides begins on the cytosolic side of the endoplasmic reticulum membrane and finishes in its lumen. The sequential addition of sugars to dolichol pyrophosphate produces dolichol-linked oligosaccharides containing fourteen sugars, including two GlcNAcs, nine mannoses and three glucoses. Once assembled, the oligosaccharide is transferred from the lipid to nascent proteins by oligosaccharyltransferases. In the lumen of the endoplasmic reticulum, adds the eighth mannose residue in an alpha-1,6 linkage onto Man(7)GlcNAc(2)-PP-dolichol to produce Man(8)GlcNAc(2)-PP-dolichol.</text>
</comment>
<keyword evidence="5" id="KW-0808">Transferase</keyword>
<evidence type="ECO:0000256" key="8">
    <source>
        <dbReference type="ARBA" id="ARBA00022989"/>
    </source>
</evidence>
<dbReference type="AlphaFoldDB" id="A0AAV9X742"/>
<dbReference type="GO" id="GO:0005789">
    <property type="term" value="C:endoplasmic reticulum membrane"/>
    <property type="evidence" value="ECO:0007669"/>
    <property type="project" value="UniProtKB-SubCell"/>
</dbReference>
<keyword evidence="8 12" id="KW-1133">Transmembrane helix</keyword>
<evidence type="ECO:0000256" key="11">
    <source>
        <dbReference type="ARBA" id="ARBA00048899"/>
    </source>
</evidence>
<evidence type="ECO:0000256" key="2">
    <source>
        <dbReference type="ARBA" id="ARBA00004922"/>
    </source>
</evidence>
<dbReference type="EMBL" id="JAVHJO010000008">
    <property type="protein sequence ID" value="KAK6537905.1"/>
    <property type="molecule type" value="Genomic_DNA"/>
</dbReference>
<dbReference type="Proteomes" id="UP001365542">
    <property type="component" value="Unassembled WGS sequence"/>
</dbReference>
<feature type="transmembrane region" description="Helical" evidence="12">
    <location>
        <begin position="377"/>
        <end position="403"/>
    </location>
</feature>